<dbReference type="Pfam" id="PF21279">
    <property type="entry name" value="YhfX-like_C"/>
    <property type="match status" value="1"/>
</dbReference>
<gene>
    <name evidence="3" type="ORF">B4N89_32765</name>
</gene>
<dbReference type="EMBL" id="MWQN01000002">
    <property type="protein sequence ID" value="OPC78896.1"/>
    <property type="molecule type" value="Genomic_DNA"/>
</dbReference>
<dbReference type="AlphaFoldDB" id="A0A1T3NPY9"/>
<comment type="caution">
    <text evidence="3">The sequence shown here is derived from an EMBL/GenBank/DDBJ whole genome shotgun (WGS) entry which is preliminary data.</text>
</comment>
<dbReference type="STRING" id="159449.B4N89_32765"/>
<dbReference type="InterPro" id="IPR001608">
    <property type="entry name" value="Ala_racemase_N"/>
</dbReference>
<proteinExistence type="predicted"/>
<evidence type="ECO:0000313" key="3">
    <source>
        <dbReference type="EMBL" id="OPC78896.1"/>
    </source>
</evidence>
<feature type="domain" description="Alanine racemase N-terminal" evidence="1">
    <location>
        <begin position="33"/>
        <end position="265"/>
    </location>
</feature>
<accession>A0A1T3NPY9</accession>
<protein>
    <submittedName>
        <fullName evidence="3">Uncharacterized protein</fullName>
    </submittedName>
</protein>
<dbReference type="InterPro" id="IPR029066">
    <property type="entry name" value="PLP-binding_barrel"/>
</dbReference>
<dbReference type="Pfam" id="PF01168">
    <property type="entry name" value="Ala_racemase_N"/>
    <property type="match status" value="1"/>
</dbReference>
<evidence type="ECO:0000259" key="1">
    <source>
        <dbReference type="Pfam" id="PF01168"/>
    </source>
</evidence>
<evidence type="ECO:0000313" key="4">
    <source>
        <dbReference type="Proteomes" id="UP000190037"/>
    </source>
</evidence>
<keyword evidence="4" id="KW-1185">Reference proteome</keyword>
<feature type="domain" description="YhfX-like C-terminal" evidence="2">
    <location>
        <begin position="280"/>
        <end position="382"/>
    </location>
</feature>
<reference evidence="3 4" key="1">
    <citation type="submission" date="2017-03" db="EMBL/GenBank/DDBJ databases">
        <title>Draft genome sequence of Streptomyces scabrisporus NF3, endophyte isolated from Amphipterygium adstringens.</title>
        <authorList>
            <person name="Vazquez M."/>
            <person name="Ceapa C.D."/>
            <person name="Rodriguez Luna D."/>
            <person name="Sanchez Esquivel S."/>
        </authorList>
    </citation>
    <scope>NUCLEOTIDE SEQUENCE [LARGE SCALE GENOMIC DNA]</scope>
    <source>
        <strain evidence="3 4">NF3</strain>
    </source>
</reference>
<dbReference type="RefSeq" id="WP_078980098.1">
    <property type="nucleotide sequence ID" value="NZ_MWQN01000002.1"/>
</dbReference>
<sequence length="404" mass="42154">MFLDRLLAHNRPLIDAVVTAHQAGELLANTYVVDLDTVARNAAAIADAARSRGLSTYVMAKQYGRNPDVTRTAIEAGLGPVVAVDTACVSAAVRHGLPVGHVGHLVQPHRGSEDFVVGAAPEVVTVFSLDAARRIGAAALRRGGPPVSVLLRVHGEGDRFYFGHGGGFPAADVEAAARAVDAIEGVAVHGVTTFPALLADPDHRRIAATPNLTTLVAAADRLRAAGFDIRQVNAPGTTSARSLAIAADAGATHVEPGNAIHGTTPLHVFSEDAPEQPAIVYVTEVSHADGDDAYAFAAGHYIDKVLGDFRLTALVGRDAATATGGERVAHVDTAPDGAIHYYTVLRDARRLDIRPGDTVVMCFRPQAFVTRGRTQAVSGLHAAGGAPVWGSRYDAEARIVEDAS</sequence>
<name>A0A1T3NPY9_9ACTN</name>
<dbReference type="Gene3D" id="2.40.37.30">
    <property type="match status" value="2"/>
</dbReference>
<dbReference type="Proteomes" id="UP000190037">
    <property type="component" value="Unassembled WGS sequence"/>
</dbReference>
<dbReference type="OrthoDB" id="3189402at2"/>
<dbReference type="SUPFAM" id="SSF51419">
    <property type="entry name" value="PLP-binding barrel"/>
    <property type="match status" value="1"/>
</dbReference>
<organism evidence="3 4">
    <name type="scientific">Embleya scabrispora</name>
    <dbReference type="NCBI Taxonomy" id="159449"/>
    <lineage>
        <taxon>Bacteria</taxon>
        <taxon>Bacillati</taxon>
        <taxon>Actinomycetota</taxon>
        <taxon>Actinomycetes</taxon>
        <taxon>Kitasatosporales</taxon>
        <taxon>Streptomycetaceae</taxon>
        <taxon>Embleya</taxon>
    </lineage>
</organism>
<dbReference type="InterPro" id="IPR048449">
    <property type="entry name" value="YhfX-like_C"/>
</dbReference>
<evidence type="ECO:0000259" key="2">
    <source>
        <dbReference type="Pfam" id="PF21279"/>
    </source>
</evidence>